<feature type="compositionally biased region" description="Polar residues" evidence="1">
    <location>
        <begin position="8"/>
        <end position="21"/>
    </location>
</feature>
<accession>A0A9W9SU48</accession>
<reference evidence="2" key="2">
    <citation type="journal article" date="2023" name="IMA Fungus">
        <title>Comparative genomic study of the Penicillium genus elucidates a diverse pangenome and 15 lateral gene transfer events.</title>
        <authorList>
            <person name="Petersen C."/>
            <person name="Sorensen T."/>
            <person name="Nielsen M.R."/>
            <person name="Sondergaard T.E."/>
            <person name="Sorensen J.L."/>
            <person name="Fitzpatrick D.A."/>
            <person name="Frisvad J.C."/>
            <person name="Nielsen K.L."/>
        </authorList>
    </citation>
    <scope>NUCLEOTIDE SEQUENCE</scope>
    <source>
        <strain evidence="2">IBT 3081</strain>
    </source>
</reference>
<keyword evidence="3" id="KW-1185">Reference proteome</keyword>
<evidence type="ECO:0000313" key="3">
    <source>
        <dbReference type="Proteomes" id="UP001147752"/>
    </source>
</evidence>
<sequence length="85" mass="9524">MAEEFSVQYPQANSSKSQPASPQAEENVVSHSHDKAISFQEFDEYALVNRTIGFHGQEATFGSMQKSFLGMERPKSRQAMPQSLK</sequence>
<dbReference type="AlphaFoldDB" id="A0A9W9SU48"/>
<organism evidence="2 3">
    <name type="scientific">Penicillium concentricum</name>
    <dbReference type="NCBI Taxonomy" id="293559"/>
    <lineage>
        <taxon>Eukaryota</taxon>
        <taxon>Fungi</taxon>
        <taxon>Dikarya</taxon>
        <taxon>Ascomycota</taxon>
        <taxon>Pezizomycotina</taxon>
        <taxon>Eurotiomycetes</taxon>
        <taxon>Eurotiomycetidae</taxon>
        <taxon>Eurotiales</taxon>
        <taxon>Aspergillaceae</taxon>
        <taxon>Penicillium</taxon>
    </lineage>
</organism>
<comment type="caution">
    <text evidence="2">The sequence shown here is derived from an EMBL/GenBank/DDBJ whole genome shotgun (WGS) entry which is preliminary data.</text>
</comment>
<dbReference type="GeneID" id="81459547"/>
<dbReference type="Proteomes" id="UP001147752">
    <property type="component" value="Unassembled WGS sequence"/>
</dbReference>
<gene>
    <name evidence="2" type="ORF">N7517_002634</name>
</gene>
<name>A0A9W9SU48_9EURO</name>
<dbReference type="RefSeq" id="XP_056584499.1">
    <property type="nucleotide sequence ID" value="XM_056720364.1"/>
</dbReference>
<evidence type="ECO:0000313" key="2">
    <source>
        <dbReference type="EMBL" id="KAJ5384723.1"/>
    </source>
</evidence>
<proteinExistence type="predicted"/>
<dbReference type="OrthoDB" id="4239138at2759"/>
<protein>
    <submittedName>
        <fullName evidence="2">Uncharacterized protein</fullName>
    </submittedName>
</protein>
<reference evidence="2" key="1">
    <citation type="submission" date="2022-12" db="EMBL/GenBank/DDBJ databases">
        <authorList>
            <person name="Petersen C."/>
        </authorList>
    </citation>
    <scope>NUCLEOTIDE SEQUENCE</scope>
    <source>
        <strain evidence="2">IBT 3081</strain>
    </source>
</reference>
<evidence type="ECO:0000256" key="1">
    <source>
        <dbReference type="SAM" id="MobiDB-lite"/>
    </source>
</evidence>
<dbReference type="EMBL" id="JAPZBT010000001">
    <property type="protein sequence ID" value="KAJ5384723.1"/>
    <property type="molecule type" value="Genomic_DNA"/>
</dbReference>
<feature type="region of interest" description="Disordered" evidence="1">
    <location>
        <begin position="1"/>
        <end position="32"/>
    </location>
</feature>